<evidence type="ECO:0000256" key="1">
    <source>
        <dbReference type="ARBA" id="ARBA00023125"/>
    </source>
</evidence>
<feature type="domain" description="HTH CENPB-type" evidence="2">
    <location>
        <begin position="72"/>
        <end position="144"/>
    </location>
</feature>
<keyword evidence="1" id="KW-0238">DNA-binding</keyword>
<organism evidence="3 4">
    <name type="scientific">Tegillarca granosa</name>
    <name type="common">Malaysian cockle</name>
    <name type="synonym">Anadara granosa</name>
    <dbReference type="NCBI Taxonomy" id="220873"/>
    <lineage>
        <taxon>Eukaryota</taxon>
        <taxon>Metazoa</taxon>
        <taxon>Spiralia</taxon>
        <taxon>Lophotrochozoa</taxon>
        <taxon>Mollusca</taxon>
        <taxon>Bivalvia</taxon>
        <taxon>Autobranchia</taxon>
        <taxon>Pteriomorphia</taxon>
        <taxon>Arcoida</taxon>
        <taxon>Arcoidea</taxon>
        <taxon>Arcidae</taxon>
        <taxon>Tegillarca</taxon>
    </lineage>
</organism>
<evidence type="ECO:0000313" key="4">
    <source>
        <dbReference type="Proteomes" id="UP001217089"/>
    </source>
</evidence>
<dbReference type="InterPro" id="IPR006600">
    <property type="entry name" value="HTH_CenpB_DNA-bd_dom"/>
</dbReference>
<comment type="caution">
    <text evidence="3">The sequence shown here is derived from an EMBL/GenBank/DDBJ whole genome shotgun (WGS) entry which is preliminary data.</text>
</comment>
<reference evidence="3 4" key="1">
    <citation type="submission" date="2022-12" db="EMBL/GenBank/DDBJ databases">
        <title>Chromosome-level genome of Tegillarca granosa.</title>
        <authorList>
            <person name="Kim J."/>
        </authorList>
    </citation>
    <scope>NUCLEOTIDE SEQUENCE [LARGE SCALE GENOMIC DNA]</scope>
    <source>
        <strain evidence="3">Teg-2019</strain>
        <tissue evidence="3">Adductor muscle</tissue>
    </source>
</reference>
<dbReference type="Pfam" id="PF18107">
    <property type="entry name" value="HTH_ABP1_N"/>
    <property type="match status" value="1"/>
</dbReference>
<dbReference type="Gene3D" id="1.10.10.60">
    <property type="entry name" value="Homeodomain-like"/>
    <property type="match status" value="2"/>
</dbReference>
<gene>
    <name evidence="3" type="ORF">KUTeg_007343</name>
</gene>
<dbReference type="PANTHER" id="PTHR19303:SF73">
    <property type="entry name" value="PROTEIN PDC2"/>
    <property type="match status" value="1"/>
</dbReference>
<sequence>MSEPPAKRRRTQFTIAEKKEIISYKNDHPKSSQDEIASYFTLEWGKTVGRSTVGDILRDKSKYSNISTDSDKSIRNRGGKFEELERALFMWFSDVRSQHVCVTDEMLIEKAKKFGGELNVDNDFQYSVGWLQKFKKRHKIAHHVTHGEADSADPEESWLSVKPSTIVNCWRHTNILPPAVVDSDECNDEDDMPLAELRLLLQRMPSENLMNAQEFVDIDNAVETGESLTDETIIEIVSDSRECDMESDDDDVDDKPISKVEARHGLESAISYFENNPEIGKEHLPSLWRALRSIDCFTSATTIQRSIMDFIRKK</sequence>
<dbReference type="PROSITE" id="PS51253">
    <property type="entry name" value="HTH_CENPB"/>
    <property type="match status" value="1"/>
</dbReference>
<dbReference type="PANTHER" id="PTHR19303">
    <property type="entry name" value="TRANSPOSON"/>
    <property type="match status" value="1"/>
</dbReference>
<dbReference type="InterPro" id="IPR009057">
    <property type="entry name" value="Homeodomain-like_sf"/>
</dbReference>
<dbReference type="EMBL" id="JARBDR010000337">
    <property type="protein sequence ID" value="KAJ8315193.1"/>
    <property type="molecule type" value="Genomic_DNA"/>
</dbReference>
<dbReference type="SMART" id="SM00674">
    <property type="entry name" value="CENPB"/>
    <property type="match status" value="1"/>
</dbReference>
<evidence type="ECO:0000259" key="2">
    <source>
        <dbReference type="PROSITE" id="PS51253"/>
    </source>
</evidence>
<dbReference type="SUPFAM" id="SSF46689">
    <property type="entry name" value="Homeodomain-like"/>
    <property type="match status" value="2"/>
</dbReference>
<protein>
    <recommendedName>
        <fullName evidence="2">HTH CENPB-type domain-containing protein</fullName>
    </recommendedName>
</protein>
<dbReference type="Pfam" id="PF03221">
    <property type="entry name" value="HTH_Tnp_Tc5"/>
    <property type="match status" value="1"/>
</dbReference>
<dbReference type="Proteomes" id="UP001217089">
    <property type="component" value="Unassembled WGS sequence"/>
</dbReference>
<name>A0ABQ9FHM3_TEGGR</name>
<dbReference type="InterPro" id="IPR041188">
    <property type="entry name" value="HTH_ABP1_N"/>
</dbReference>
<evidence type="ECO:0000313" key="3">
    <source>
        <dbReference type="EMBL" id="KAJ8315193.1"/>
    </source>
</evidence>
<dbReference type="InterPro" id="IPR050863">
    <property type="entry name" value="CenT-Element_Derived"/>
</dbReference>
<proteinExistence type="predicted"/>
<keyword evidence="4" id="KW-1185">Reference proteome</keyword>
<accession>A0ABQ9FHM3</accession>